<evidence type="ECO:0000256" key="2">
    <source>
        <dbReference type="ARBA" id="ARBA00023224"/>
    </source>
</evidence>
<dbReference type="Pfam" id="PF00015">
    <property type="entry name" value="MCPsignal"/>
    <property type="match status" value="1"/>
</dbReference>
<dbReference type="PROSITE" id="PS50111">
    <property type="entry name" value="CHEMOTAXIS_TRANSDUC_2"/>
    <property type="match status" value="1"/>
</dbReference>
<dbReference type="STRING" id="406100.SAMN04488052_102403"/>
<keyword evidence="4" id="KW-0472">Membrane</keyword>
<dbReference type="AlphaFoldDB" id="A0A1H8S1P7"/>
<evidence type="ECO:0000256" key="3">
    <source>
        <dbReference type="PROSITE-ProRule" id="PRU00284"/>
    </source>
</evidence>
<dbReference type="InterPro" id="IPR004089">
    <property type="entry name" value="MCPsignal_dom"/>
</dbReference>
<dbReference type="PANTHER" id="PTHR32089:SF112">
    <property type="entry name" value="LYSOZYME-LIKE PROTEIN-RELATED"/>
    <property type="match status" value="1"/>
</dbReference>
<comment type="subcellular location">
    <subcellularLocation>
        <location evidence="1">Membrane</location>
    </subcellularLocation>
</comment>
<feature type="transmembrane region" description="Helical" evidence="4">
    <location>
        <begin position="35"/>
        <end position="56"/>
    </location>
</feature>
<dbReference type="EMBL" id="FOEG01000002">
    <property type="protein sequence ID" value="SEO72522.1"/>
    <property type="molecule type" value="Genomic_DNA"/>
</dbReference>
<dbReference type="GO" id="GO:0007165">
    <property type="term" value="P:signal transduction"/>
    <property type="evidence" value="ECO:0007669"/>
    <property type="project" value="UniProtKB-KW"/>
</dbReference>
<dbReference type="SUPFAM" id="SSF58104">
    <property type="entry name" value="Methyl-accepting chemotaxis protein (MCP) signaling domain"/>
    <property type="match status" value="1"/>
</dbReference>
<keyword evidence="7" id="KW-1185">Reference proteome</keyword>
<sequence length="564" mass="61545">MHGPFSTRLITLAAVLLLLHALALGGIAMGLMPTGVIAVLTLGAGVLIAAAAIHLWGTRADRAVHELRAGLDRIHGSGGDLSGDLSQDSADLAGVDSASEQVVAQLRETLGDLRYRALDIAVEAARLRKTTGSAEQRAEDQESYSQLIFQSSEETTRALEDISGRSNVMSANNAENLEQVRSSRDELGHASDRITEMSRRFEQFAETVGRLTDSAGQIRSIMNLVQGFSNQTNLLALNAAIEASRAGEAGRGFAVVAEEVRDLASKVHEATSQIDGIVAEMDTQVQETVAGSEQMRQYAEETRIAVGGATDTFAGMVDALENAHGELIAIGTSIEELTVTNQDIHARSTDIRDLGQQVHQSMRESAAFSATLREASERSMALLARYRLGEGTLESILDTATTYRDHIQRTLEAMLAEGVNLFDQDYQCVFDGNPKKYTTAYTEAFSRRFQDMIDAGRDAIPGGAYMLIIDRAGYAAIHHSNVSEPTTGDPEHDVPRSRHQRIFADNDTEIRRARNTDPLLLQTYLRDTGEVLNDLSLPIMLQDRHWGALICGFRPDVVMRQHQE</sequence>
<gene>
    <name evidence="6" type="ORF">SAMN04488052_102403</name>
</gene>
<dbReference type="Proteomes" id="UP000199657">
    <property type="component" value="Unassembled WGS sequence"/>
</dbReference>
<proteinExistence type="predicted"/>
<dbReference type="PANTHER" id="PTHR32089">
    <property type="entry name" value="METHYL-ACCEPTING CHEMOTAXIS PROTEIN MCPB"/>
    <property type="match status" value="1"/>
</dbReference>
<dbReference type="GO" id="GO:0016020">
    <property type="term" value="C:membrane"/>
    <property type="evidence" value="ECO:0007669"/>
    <property type="project" value="UniProtKB-SubCell"/>
</dbReference>
<feature type="domain" description="Methyl-accepting transducer" evidence="5">
    <location>
        <begin position="116"/>
        <end position="352"/>
    </location>
</feature>
<evidence type="ECO:0000256" key="1">
    <source>
        <dbReference type="ARBA" id="ARBA00004370"/>
    </source>
</evidence>
<evidence type="ECO:0000259" key="5">
    <source>
        <dbReference type="PROSITE" id="PS50111"/>
    </source>
</evidence>
<evidence type="ECO:0000313" key="7">
    <source>
        <dbReference type="Proteomes" id="UP000199657"/>
    </source>
</evidence>
<name>A0A1H8S1P7_9GAMM</name>
<keyword evidence="4" id="KW-0812">Transmembrane</keyword>
<organism evidence="6 7">
    <name type="scientific">Aquisalimonas asiatica</name>
    <dbReference type="NCBI Taxonomy" id="406100"/>
    <lineage>
        <taxon>Bacteria</taxon>
        <taxon>Pseudomonadati</taxon>
        <taxon>Pseudomonadota</taxon>
        <taxon>Gammaproteobacteria</taxon>
        <taxon>Chromatiales</taxon>
        <taxon>Ectothiorhodospiraceae</taxon>
        <taxon>Aquisalimonas</taxon>
    </lineage>
</organism>
<evidence type="ECO:0000313" key="6">
    <source>
        <dbReference type="EMBL" id="SEO72522.1"/>
    </source>
</evidence>
<keyword evidence="2 3" id="KW-0807">Transducer</keyword>
<dbReference type="Gene3D" id="1.10.287.950">
    <property type="entry name" value="Methyl-accepting chemotaxis protein"/>
    <property type="match status" value="1"/>
</dbReference>
<accession>A0A1H8S1P7</accession>
<dbReference type="RefSeq" id="WP_091641205.1">
    <property type="nucleotide sequence ID" value="NZ_FOEG01000002.1"/>
</dbReference>
<dbReference type="SMART" id="SM00283">
    <property type="entry name" value="MA"/>
    <property type="match status" value="1"/>
</dbReference>
<keyword evidence="4" id="KW-1133">Transmembrane helix</keyword>
<protein>
    <submittedName>
        <fullName evidence="6">Methyl-accepting chemotaxis protein</fullName>
    </submittedName>
</protein>
<evidence type="ECO:0000256" key="4">
    <source>
        <dbReference type="SAM" id="Phobius"/>
    </source>
</evidence>
<reference evidence="6 7" key="1">
    <citation type="submission" date="2016-10" db="EMBL/GenBank/DDBJ databases">
        <authorList>
            <person name="de Groot N.N."/>
        </authorList>
    </citation>
    <scope>NUCLEOTIDE SEQUENCE [LARGE SCALE GENOMIC DNA]</scope>
    <source>
        <strain evidence="6 7">CGMCC 1.6291</strain>
    </source>
</reference>
<dbReference type="OrthoDB" id="2489132at2"/>
<dbReference type="GO" id="GO:0006935">
    <property type="term" value="P:chemotaxis"/>
    <property type="evidence" value="ECO:0007669"/>
    <property type="project" value="UniProtKB-ARBA"/>
</dbReference>